<gene>
    <name evidence="2" type="ORF">M408DRAFT_69362</name>
</gene>
<dbReference type="OrthoDB" id="3256331at2759"/>
<dbReference type="InterPro" id="IPR046528">
    <property type="entry name" value="DUF6593"/>
</dbReference>
<reference evidence="2 3" key="1">
    <citation type="submission" date="2014-04" db="EMBL/GenBank/DDBJ databases">
        <authorList>
            <consortium name="DOE Joint Genome Institute"/>
            <person name="Kuo A."/>
            <person name="Zuccaro A."/>
            <person name="Kohler A."/>
            <person name="Nagy L.G."/>
            <person name="Floudas D."/>
            <person name="Copeland A."/>
            <person name="Barry K.W."/>
            <person name="Cichocki N."/>
            <person name="Veneault-Fourrey C."/>
            <person name="LaButti K."/>
            <person name="Lindquist E.A."/>
            <person name="Lipzen A."/>
            <person name="Lundell T."/>
            <person name="Morin E."/>
            <person name="Murat C."/>
            <person name="Sun H."/>
            <person name="Tunlid A."/>
            <person name="Henrissat B."/>
            <person name="Grigoriev I.V."/>
            <person name="Hibbett D.S."/>
            <person name="Martin F."/>
            <person name="Nordberg H.P."/>
            <person name="Cantor M.N."/>
            <person name="Hua S.X."/>
        </authorList>
    </citation>
    <scope>NUCLEOTIDE SEQUENCE [LARGE SCALE GENOMIC DNA]</scope>
    <source>
        <strain evidence="2 3">MAFF 305830</strain>
    </source>
</reference>
<dbReference type="EMBL" id="KN824292">
    <property type="protein sequence ID" value="KIM28637.1"/>
    <property type="molecule type" value="Genomic_DNA"/>
</dbReference>
<evidence type="ECO:0000313" key="3">
    <source>
        <dbReference type="Proteomes" id="UP000054097"/>
    </source>
</evidence>
<dbReference type="AlphaFoldDB" id="A0A0C2XHT0"/>
<dbReference type="Pfam" id="PF20236">
    <property type="entry name" value="DUF6593"/>
    <property type="match status" value="1"/>
</dbReference>
<feature type="domain" description="DUF6593" evidence="1">
    <location>
        <begin position="32"/>
        <end position="189"/>
    </location>
</feature>
<dbReference type="HOGENOM" id="CLU_084280_0_1_1"/>
<sequence>MSRSRSRSRPRRGSNASEETLVDDLNYVFSHDSPLNTCIRAPQGPNLYYVWSDLARPTMTKIQRYDTGEPVAIIHWSSLGLHKVALGNGEPHKVSKTLENGPIYSDVVTFKDGSGKKYDWKGSQTSNRLTLYARDSPNIPLAQFHRSRRWEAEGRTHRTKAYLRIQAKGQAILDTIIWSFCFLEKARREGSRVERRL</sequence>
<keyword evidence="3" id="KW-1185">Reference proteome</keyword>
<evidence type="ECO:0000313" key="2">
    <source>
        <dbReference type="EMBL" id="KIM28637.1"/>
    </source>
</evidence>
<protein>
    <recommendedName>
        <fullName evidence="1">DUF6593 domain-containing protein</fullName>
    </recommendedName>
</protein>
<organism evidence="2 3">
    <name type="scientific">Serendipita vermifera MAFF 305830</name>
    <dbReference type="NCBI Taxonomy" id="933852"/>
    <lineage>
        <taxon>Eukaryota</taxon>
        <taxon>Fungi</taxon>
        <taxon>Dikarya</taxon>
        <taxon>Basidiomycota</taxon>
        <taxon>Agaricomycotina</taxon>
        <taxon>Agaricomycetes</taxon>
        <taxon>Sebacinales</taxon>
        <taxon>Serendipitaceae</taxon>
        <taxon>Serendipita</taxon>
    </lineage>
</organism>
<proteinExistence type="predicted"/>
<name>A0A0C2XHT0_SERVB</name>
<dbReference type="Proteomes" id="UP000054097">
    <property type="component" value="Unassembled WGS sequence"/>
</dbReference>
<evidence type="ECO:0000259" key="1">
    <source>
        <dbReference type="Pfam" id="PF20236"/>
    </source>
</evidence>
<accession>A0A0C2XHT0</accession>
<reference evidence="3" key="2">
    <citation type="submission" date="2015-01" db="EMBL/GenBank/DDBJ databases">
        <title>Evolutionary Origins and Diversification of the Mycorrhizal Mutualists.</title>
        <authorList>
            <consortium name="DOE Joint Genome Institute"/>
            <consortium name="Mycorrhizal Genomics Consortium"/>
            <person name="Kohler A."/>
            <person name="Kuo A."/>
            <person name="Nagy L.G."/>
            <person name="Floudas D."/>
            <person name="Copeland A."/>
            <person name="Barry K.W."/>
            <person name="Cichocki N."/>
            <person name="Veneault-Fourrey C."/>
            <person name="LaButti K."/>
            <person name="Lindquist E.A."/>
            <person name="Lipzen A."/>
            <person name="Lundell T."/>
            <person name="Morin E."/>
            <person name="Murat C."/>
            <person name="Riley R."/>
            <person name="Ohm R."/>
            <person name="Sun H."/>
            <person name="Tunlid A."/>
            <person name="Henrissat B."/>
            <person name="Grigoriev I.V."/>
            <person name="Hibbett D.S."/>
            <person name="Martin F."/>
        </authorList>
    </citation>
    <scope>NUCLEOTIDE SEQUENCE [LARGE SCALE GENOMIC DNA]</scope>
    <source>
        <strain evidence="3">MAFF 305830</strain>
    </source>
</reference>